<name>A0A0R3U6T9_MESCO</name>
<feature type="region of interest" description="Disordered" evidence="1">
    <location>
        <begin position="88"/>
        <end position="110"/>
    </location>
</feature>
<reference evidence="4" key="2">
    <citation type="submission" date="2019-11" db="UniProtKB">
        <authorList>
            <consortium name="WormBaseParasite"/>
        </authorList>
    </citation>
    <scope>IDENTIFICATION</scope>
</reference>
<feature type="compositionally biased region" description="Low complexity" evidence="1">
    <location>
        <begin position="99"/>
        <end position="110"/>
    </location>
</feature>
<proteinExistence type="predicted"/>
<evidence type="ECO:0000313" key="3">
    <source>
        <dbReference type="Proteomes" id="UP000267029"/>
    </source>
</evidence>
<protein>
    <submittedName>
        <fullName evidence="2 4">Uncharacterized protein</fullName>
    </submittedName>
</protein>
<dbReference type="EMBL" id="UXSR01000421">
    <property type="protein sequence ID" value="VDD76511.1"/>
    <property type="molecule type" value="Genomic_DNA"/>
</dbReference>
<dbReference type="AlphaFoldDB" id="A0A0R3U6T9"/>
<dbReference type="Proteomes" id="UP000267029">
    <property type="component" value="Unassembled WGS sequence"/>
</dbReference>
<evidence type="ECO:0000313" key="2">
    <source>
        <dbReference type="EMBL" id="VDD76511.1"/>
    </source>
</evidence>
<sequence>MPHTSKRPKTVIGLKLARSRRTHLRRCRSVESNKVKRRKLWMTDAEEYQDEKEDGASSSRVCRSAENVDIVDGKSGEFSEMLEEGGVPGIIDLENTQDSTSSSTEETSGN</sequence>
<reference evidence="2 3" key="1">
    <citation type="submission" date="2018-10" db="EMBL/GenBank/DDBJ databases">
        <authorList>
            <consortium name="Pathogen Informatics"/>
        </authorList>
    </citation>
    <scope>NUCLEOTIDE SEQUENCE [LARGE SCALE GENOMIC DNA]</scope>
</reference>
<gene>
    <name evidence="2" type="ORF">MCOS_LOCUS2514</name>
</gene>
<evidence type="ECO:0000256" key="1">
    <source>
        <dbReference type="SAM" id="MobiDB-lite"/>
    </source>
</evidence>
<evidence type="ECO:0000313" key="4">
    <source>
        <dbReference type="WBParaSite" id="MCU_008793-RA"/>
    </source>
</evidence>
<dbReference type="WBParaSite" id="MCU_008793-RA">
    <property type="protein sequence ID" value="MCU_008793-RA"/>
    <property type="gene ID" value="MCU_008793"/>
</dbReference>
<accession>A0A0R3U6T9</accession>
<organism evidence="2 3">
    <name type="scientific">Mesocestoides corti</name>
    <name type="common">Flatworm</name>
    <dbReference type="NCBI Taxonomy" id="53468"/>
    <lineage>
        <taxon>Eukaryota</taxon>
        <taxon>Metazoa</taxon>
        <taxon>Spiralia</taxon>
        <taxon>Lophotrochozoa</taxon>
        <taxon>Platyhelminthes</taxon>
        <taxon>Cestoda</taxon>
        <taxon>Eucestoda</taxon>
        <taxon>Cyclophyllidea</taxon>
        <taxon>Mesocestoididae</taxon>
        <taxon>Mesocestoides</taxon>
    </lineage>
</organism>
<keyword evidence="3" id="KW-1185">Reference proteome</keyword>